<dbReference type="EMBL" id="MWIH01000008">
    <property type="protein sequence ID" value="OQO89888.1"/>
    <property type="molecule type" value="Genomic_DNA"/>
</dbReference>
<gene>
    <name evidence="2" type="ORF">B1813_18770</name>
</gene>
<sequence length="155" mass="16416">MGDTDVTVLDQRVPERHRSTGSATPGGGRDAGVAVRRAEESFRSACAALTRQEPDARALRAAVHGTARLTRTLATTIDSLVEAVRSSPRAVGDEHTTDDLLADLRALRHCLTAGAAVIDPALDDLRDATGGEVEADFARRYREWATATPATGSPL</sequence>
<dbReference type="Proteomes" id="UP000192591">
    <property type="component" value="Unassembled WGS sequence"/>
</dbReference>
<name>A0A1V8ZYL4_SACPI</name>
<keyword evidence="3" id="KW-1185">Reference proteome</keyword>
<evidence type="ECO:0000256" key="1">
    <source>
        <dbReference type="SAM" id="MobiDB-lite"/>
    </source>
</evidence>
<comment type="caution">
    <text evidence="2">The sequence shown here is derived from an EMBL/GenBank/DDBJ whole genome shotgun (WGS) entry which is preliminary data.</text>
</comment>
<proteinExistence type="predicted"/>
<accession>A0A1V8ZYL4</accession>
<feature type="region of interest" description="Disordered" evidence="1">
    <location>
        <begin position="1"/>
        <end position="32"/>
    </location>
</feature>
<dbReference type="RefSeq" id="WP_081194117.1">
    <property type="nucleotide sequence ID" value="NZ_MWIH01000008.1"/>
</dbReference>
<dbReference type="STRING" id="1962155.B1813_18770"/>
<evidence type="ECO:0000313" key="3">
    <source>
        <dbReference type="Proteomes" id="UP000192591"/>
    </source>
</evidence>
<protein>
    <submittedName>
        <fullName evidence="2">Uncharacterized protein</fullName>
    </submittedName>
</protein>
<dbReference type="AlphaFoldDB" id="A0A1V8ZYL4"/>
<organism evidence="2 3">
    <name type="scientific">Saccharomonospora piscinae</name>
    <dbReference type="NCBI Taxonomy" id="687388"/>
    <lineage>
        <taxon>Bacteria</taxon>
        <taxon>Bacillati</taxon>
        <taxon>Actinomycetota</taxon>
        <taxon>Actinomycetes</taxon>
        <taxon>Pseudonocardiales</taxon>
        <taxon>Pseudonocardiaceae</taxon>
        <taxon>Saccharomonospora</taxon>
    </lineage>
</organism>
<reference evidence="2 3" key="1">
    <citation type="submission" date="2017-02" db="EMBL/GenBank/DDBJ databases">
        <title>Draft genome of Saccharomonospora sp. 154.</title>
        <authorList>
            <person name="Alonso-Carmona G.S."/>
            <person name="De La Haba R."/>
            <person name="Vera-Gargallo B."/>
            <person name="Sandoval-Trujillo A.H."/>
            <person name="Ramirez-Duran N."/>
            <person name="Ventosa A."/>
        </authorList>
    </citation>
    <scope>NUCLEOTIDE SEQUENCE [LARGE SCALE GENOMIC DNA]</scope>
    <source>
        <strain evidence="2 3">LRS4.154</strain>
    </source>
</reference>
<evidence type="ECO:0000313" key="2">
    <source>
        <dbReference type="EMBL" id="OQO89888.1"/>
    </source>
</evidence>